<keyword evidence="2" id="KW-0732">Signal</keyword>
<evidence type="ECO:0000313" key="4">
    <source>
        <dbReference type="Proteomes" id="UP000004508"/>
    </source>
</evidence>
<evidence type="ECO:0000256" key="1">
    <source>
        <dbReference type="SAM" id="MobiDB-lite"/>
    </source>
</evidence>
<dbReference type="Proteomes" id="UP000004508">
    <property type="component" value="Unassembled WGS sequence"/>
</dbReference>
<dbReference type="EMBL" id="ADVG01000001">
    <property type="protein sequence ID" value="EFH90809.1"/>
    <property type="molecule type" value="Genomic_DNA"/>
</dbReference>
<gene>
    <name evidence="3" type="ORF">Krac_12449</name>
</gene>
<proteinExistence type="predicted"/>
<protein>
    <submittedName>
        <fullName evidence="3">Uncharacterized protein</fullName>
    </submittedName>
</protein>
<sequence>MSYFFIKKRRLPIVASLVISLLLLWGISSTAFAASRQATVAKSPKGAPSSLAKTRNAIKGAHGYPFSKFPNRLNYQVNNQYKEGNSNNSNNSYYWGVDQGNSGNRGYNAGNNQDNASNSGDQVNNQKSIIGTQINRQVIRRGNGSNNNNSYYWGVDQGNSGNQGYNVGNNQDNASNSGNQVNNQANAIGKQFNAAGSTVNNQGNTIGYQENHNTYNLLPDLLHSLGGKGNYQGNTVRHQENHNTYNLLPGVPLLELTTHR</sequence>
<evidence type="ECO:0000313" key="3">
    <source>
        <dbReference type="EMBL" id="EFH90809.1"/>
    </source>
</evidence>
<feature type="compositionally biased region" description="Polar residues" evidence="1">
    <location>
        <begin position="157"/>
        <end position="182"/>
    </location>
</feature>
<feature type="signal peptide" evidence="2">
    <location>
        <begin position="1"/>
        <end position="33"/>
    </location>
</feature>
<feature type="compositionally biased region" description="Polar residues" evidence="1">
    <location>
        <begin position="104"/>
        <end position="136"/>
    </location>
</feature>
<keyword evidence="4" id="KW-1185">Reference proteome</keyword>
<dbReference type="RefSeq" id="WP_007908468.1">
    <property type="nucleotide sequence ID" value="NZ_ADVG01000001.1"/>
</dbReference>
<feature type="chain" id="PRO_5003088383" evidence="2">
    <location>
        <begin position="34"/>
        <end position="260"/>
    </location>
</feature>
<accession>D6TH67</accession>
<organism evidence="3 4">
    <name type="scientific">Ktedonobacter racemifer DSM 44963</name>
    <dbReference type="NCBI Taxonomy" id="485913"/>
    <lineage>
        <taxon>Bacteria</taxon>
        <taxon>Bacillati</taxon>
        <taxon>Chloroflexota</taxon>
        <taxon>Ktedonobacteria</taxon>
        <taxon>Ktedonobacterales</taxon>
        <taxon>Ktedonobacteraceae</taxon>
        <taxon>Ktedonobacter</taxon>
    </lineage>
</organism>
<feature type="compositionally biased region" description="Low complexity" evidence="1">
    <location>
        <begin position="140"/>
        <end position="152"/>
    </location>
</feature>
<evidence type="ECO:0000256" key="2">
    <source>
        <dbReference type="SAM" id="SignalP"/>
    </source>
</evidence>
<dbReference type="InParanoid" id="D6TH67"/>
<name>D6TH67_KTERA</name>
<dbReference type="AlphaFoldDB" id="D6TH67"/>
<feature type="region of interest" description="Disordered" evidence="1">
    <location>
        <begin position="104"/>
        <end position="182"/>
    </location>
</feature>
<comment type="caution">
    <text evidence="3">The sequence shown here is derived from an EMBL/GenBank/DDBJ whole genome shotgun (WGS) entry which is preliminary data.</text>
</comment>
<reference evidence="3 4" key="1">
    <citation type="journal article" date="2011" name="Stand. Genomic Sci.">
        <title>Non-contiguous finished genome sequence and contextual data of the filamentous soil bacterium Ktedonobacter racemifer type strain (SOSP1-21).</title>
        <authorList>
            <person name="Chang Y.J."/>
            <person name="Land M."/>
            <person name="Hauser L."/>
            <person name="Chertkov O."/>
            <person name="Del Rio T.G."/>
            <person name="Nolan M."/>
            <person name="Copeland A."/>
            <person name="Tice H."/>
            <person name="Cheng J.F."/>
            <person name="Lucas S."/>
            <person name="Han C."/>
            <person name="Goodwin L."/>
            <person name="Pitluck S."/>
            <person name="Ivanova N."/>
            <person name="Ovchinikova G."/>
            <person name="Pati A."/>
            <person name="Chen A."/>
            <person name="Palaniappan K."/>
            <person name="Mavromatis K."/>
            <person name="Liolios K."/>
            <person name="Brettin T."/>
            <person name="Fiebig A."/>
            <person name="Rohde M."/>
            <person name="Abt B."/>
            <person name="Goker M."/>
            <person name="Detter J.C."/>
            <person name="Woyke T."/>
            <person name="Bristow J."/>
            <person name="Eisen J.A."/>
            <person name="Markowitz V."/>
            <person name="Hugenholtz P."/>
            <person name="Kyrpides N.C."/>
            <person name="Klenk H.P."/>
            <person name="Lapidus A."/>
        </authorList>
    </citation>
    <scope>NUCLEOTIDE SEQUENCE [LARGE SCALE GENOMIC DNA]</scope>
    <source>
        <strain evidence="4">DSM 44963</strain>
    </source>
</reference>